<accession>A0A9P1DSE5</accession>
<protein>
    <submittedName>
        <fullName evidence="2">Uncharacterized protein</fullName>
    </submittedName>
</protein>
<keyword evidence="4" id="KW-1185">Reference proteome</keyword>
<feature type="compositionally biased region" description="Basic and acidic residues" evidence="1">
    <location>
        <begin position="291"/>
        <end position="316"/>
    </location>
</feature>
<dbReference type="EMBL" id="CAMXCT010006457">
    <property type="protein sequence ID" value="CAI4014629.1"/>
    <property type="molecule type" value="Genomic_DNA"/>
</dbReference>
<feature type="non-terminal residue" evidence="2">
    <location>
        <position position="917"/>
    </location>
</feature>
<evidence type="ECO:0000313" key="4">
    <source>
        <dbReference type="Proteomes" id="UP001152797"/>
    </source>
</evidence>
<dbReference type="EMBL" id="CAMXCT020006457">
    <property type="protein sequence ID" value="CAL1168004.1"/>
    <property type="molecule type" value="Genomic_DNA"/>
</dbReference>
<evidence type="ECO:0000313" key="3">
    <source>
        <dbReference type="EMBL" id="CAL1168004.1"/>
    </source>
</evidence>
<gene>
    <name evidence="2" type="ORF">C1SCF055_LOCUS39521</name>
</gene>
<dbReference type="AlphaFoldDB" id="A0A9P1DSE5"/>
<name>A0A9P1DSE5_9DINO</name>
<comment type="caution">
    <text evidence="2">The sequence shown here is derived from an EMBL/GenBank/DDBJ whole genome shotgun (WGS) entry which is preliminary data.</text>
</comment>
<feature type="compositionally biased region" description="Basic and acidic residues" evidence="1">
    <location>
        <begin position="144"/>
        <end position="156"/>
    </location>
</feature>
<dbReference type="Proteomes" id="UP001152797">
    <property type="component" value="Unassembled WGS sequence"/>
</dbReference>
<feature type="region of interest" description="Disordered" evidence="1">
    <location>
        <begin position="291"/>
        <end position="321"/>
    </location>
</feature>
<organism evidence="2">
    <name type="scientific">Cladocopium goreaui</name>
    <dbReference type="NCBI Taxonomy" id="2562237"/>
    <lineage>
        <taxon>Eukaryota</taxon>
        <taxon>Sar</taxon>
        <taxon>Alveolata</taxon>
        <taxon>Dinophyceae</taxon>
        <taxon>Suessiales</taxon>
        <taxon>Symbiodiniaceae</taxon>
        <taxon>Cladocopium</taxon>
    </lineage>
</organism>
<evidence type="ECO:0000313" key="2">
    <source>
        <dbReference type="EMBL" id="CAI4014629.1"/>
    </source>
</evidence>
<feature type="compositionally biased region" description="Acidic residues" evidence="1">
    <location>
        <begin position="157"/>
        <end position="166"/>
    </location>
</feature>
<feature type="region of interest" description="Disordered" evidence="1">
    <location>
        <begin position="131"/>
        <end position="171"/>
    </location>
</feature>
<feature type="non-terminal residue" evidence="2">
    <location>
        <position position="1"/>
    </location>
</feature>
<reference evidence="3" key="2">
    <citation type="submission" date="2024-04" db="EMBL/GenBank/DDBJ databases">
        <authorList>
            <person name="Chen Y."/>
            <person name="Shah S."/>
            <person name="Dougan E. K."/>
            <person name="Thang M."/>
            <person name="Chan C."/>
        </authorList>
    </citation>
    <scope>NUCLEOTIDE SEQUENCE [LARGE SCALE GENOMIC DNA]</scope>
</reference>
<dbReference type="EMBL" id="CAMXCT030006457">
    <property type="protein sequence ID" value="CAL4801941.1"/>
    <property type="molecule type" value="Genomic_DNA"/>
</dbReference>
<evidence type="ECO:0000256" key="1">
    <source>
        <dbReference type="SAM" id="MobiDB-lite"/>
    </source>
</evidence>
<reference evidence="2" key="1">
    <citation type="submission" date="2022-10" db="EMBL/GenBank/DDBJ databases">
        <authorList>
            <person name="Chen Y."/>
            <person name="Dougan E. K."/>
            <person name="Chan C."/>
            <person name="Rhodes N."/>
            <person name="Thang M."/>
        </authorList>
    </citation>
    <scope>NUCLEOTIDE SEQUENCE</scope>
</reference>
<sequence>MAFMRTDTAHSFKSRAWSTEDLSAGLAHILTDGRLELPDDLSQLKDHRFLGNASMLVEIEQTIADLEASQAAATPQALESRAGIQDAETLPATDSQLEESNGLSKAQQRLIHMFQKGQVDAATAMKLLAEMSSSPQSEAPEVPPKGDSKKRARSPESELDTDEDEDTKTKNKLKAKLRRLCELKKGNKLNVPQWLHDAWKSGDHLSMALEYQNSGFDKEQFIKRCEKTTTEVEKQSNKVCVGWYSKEDMRTDLKWNAKKIEGAIQVCMQDEKHLVRTCKYGGEPEYWVETRETGEKGSEKEEKKKRIEISEDHSKDPVGNVDTSKIKQMEDRRKASEGAIRCKTTLSKYCDSLLSKSAKIRSLVNDLQKHYDDPLAAKSVKALEGDLVTLEKRYNLCSEHLAKGETEDFSQEWFGMWSQRSEKIMKESTFENAKRHFKKKEKVLALLPKSLQPMLGQELASLGPYAWERQPRDCQSNIRVLAPGDACSDGLPLDIDTPEFRSRSPRRFPRHDLMKPSYLDDEDLKQCDRSDVVFHRISQEDHMSCQLPKAKATAGRILAHAGDVTLNPDYGLFDIDTIDRADYGRVIGLFIHGDEGRTLKKQGLMVTSIQSVLGSGFSSKRLKRPAGANDAGKLHVNFAGHTFLTRFVLSVIHKVDYQSNAEVFHDAMDVVAESLRDLLHTGIVDRLTGKTWRFAVVGVKGDMPYLQKMGRLKRSWNTTVKRGNQRTAPKGVCHLCLAGTNQCPAEDTADRAVWFNTIGVQVPWDTTPGVVRLLPHPRAHPGSFFQADLWHCVHLGIGKSFIASVIQLALETVPATNNDDRFQWLTDHDHRWCRSVKASSHVSKISAYLVSHGDGPGATGNWSKGGLTTNLARWIVKLLGDIPSDANGFLPRAKEAMKQLNAAISFLYNAPLFLERS</sequence>
<proteinExistence type="predicted"/>